<dbReference type="GO" id="GO:0003700">
    <property type="term" value="F:DNA-binding transcription factor activity"/>
    <property type="evidence" value="ECO:0007669"/>
    <property type="project" value="InterPro"/>
</dbReference>
<dbReference type="RefSeq" id="WP_042228287.1">
    <property type="nucleotide sequence ID" value="NZ_CP026520.1"/>
</dbReference>
<evidence type="ECO:0000313" key="9">
    <source>
        <dbReference type="Proteomes" id="UP000288943"/>
    </source>
</evidence>
<dbReference type="SUPFAM" id="SSF46689">
    <property type="entry name" value="Homeodomain-like"/>
    <property type="match status" value="2"/>
</dbReference>
<dbReference type="PANTHER" id="PTHR43280:SF28">
    <property type="entry name" value="HTH-TYPE TRANSCRIPTIONAL ACTIVATOR RHAS"/>
    <property type="match status" value="1"/>
</dbReference>
<dbReference type="Gene3D" id="3.40.50.2300">
    <property type="match status" value="1"/>
</dbReference>
<dbReference type="Pfam" id="PF12833">
    <property type="entry name" value="HTH_18"/>
    <property type="match status" value="1"/>
</dbReference>
<dbReference type="PRINTS" id="PR00032">
    <property type="entry name" value="HTHARAC"/>
</dbReference>
<keyword evidence="10" id="KW-1185">Reference proteome</keyword>
<dbReference type="InterPro" id="IPR020449">
    <property type="entry name" value="Tscrpt_reg_AraC-type_HTH"/>
</dbReference>
<evidence type="ECO:0000259" key="5">
    <source>
        <dbReference type="PROSITE" id="PS01124"/>
    </source>
</evidence>
<dbReference type="SMART" id="SM00448">
    <property type="entry name" value="REC"/>
    <property type="match status" value="1"/>
</dbReference>
<keyword evidence="1" id="KW-0805">Transcription regulation</keyword>
<gene>
    <name evidence="7" type="ORF">M5X16_00825</name>
    <name evidence="8" type="ORF">PC41400_12375</name>
</gene>
<feature type="modified residue" description="4-aspartylphosphate" evidence="4">
    <location>
        <position position="54"/>
    </location>
</feature>
<dbReference type="OrthoDB" id="9788446at2"/>
<evidence type="ECO:0000313" key="10">
    <source>
        <dbReference type="Proteomes" id="UP001527202"/>
    </source>
</evidence>
<dbReference type="PROSITE" id="PS01124">
    <property type="entry name" value="HTH_ARAC_FAMILY_2"/>
    <property type="match status" value="1"/>
</dbReference>
<dbReference type="PANTHER" id="PTHR43280">
    <property type="entry name" value="ARAC-FAMILY TRANSCRIPTIONAL REGULATOR"/>
    <property type="match status" value="1"/>
</dbReference>
<accession>A0A410WVZ9</accession>
<evidence type="ECO:0000256" key="2">
    <source>
        <dbReference type="ARBA" id="ARBA00023125"/>
    </source>
</evidence>
<dbReference type="EMBL" id="CP026520">
    <property type="protein sequence ID" value="QAV18427.1"/>
    <property type="molecule type" value="Genomic_DNA"/>
</dbReference>
<dbReference type="InterPro" id="IPR018060">
    <property type="entry name" value="HTH_AraC"/>
</dbReference>
<evidence type="ECO:0000256" key="1">
    <source>
        <dbReference type="ARBA" id="ARBA00023015"/>
    </source>
</evidence>
<dbReference type="SUPFAM" id="SSF52172">
    <property type="entry name" value="CheY-like"/>
    <property type="match status" value="1"/>
</dbReference>
<dbReference type="InterPro" id="IPR001789">
    <property type="entry name" value="Sig_transdc_resp-reg_receiver"/>
</dbReference>
<dbReference type="AlphaFoldDB" id="A0A410WVZ9"/>
<evidence type="ECO:0000313" key="8">
    <source>
        <dbReference type="EMBL" id="QAV18427.1"/>
    </source>
</evidence>
<dbReference type="Pfam" id="PF00072">
    <property type="entry name" value="Response_reg"/>
    <property type="match status" value="1"/>
</dbReference>
<dbReference type="Proteomes" id="UP000288943">
    <property type="component" value="Chromosome"/>
</dbReference>
<dbReference type="GO" id="GO:0043565">
    <property type="term" value="F:sequence-specific DNA binding"/>
    <property type="evidence" value="ECO:0007669"/>
    <property type="project" value="InterPro"/>
</dbReference>
<proteinExistence type="predicted"/>
<evidence type="ECO:0000313" key="7">
    <source>
        <dbReference type="EMBL" id="MCY9594321.1"/>
    </source>
</evidence>
<dbReference type="InterPro" id="IPR011006">
    <property type="entry name" value="CheY-like_superfamily"/>
</dbReference>
<dbReference type="InterPro" id="IPR018062">
    <property type="entry name" value="HTH_AraC-typ_CS"/>
</dbReference>
<dbReference type="InterPro" id="IPR009057">
    <property type="entry name" value="Homeodomain-like_sf"/>
</dbReference>
<reference evidence="7 10" key="2">
    <citation type="submission" date="2022-05" db="EMBL/GenBank/DDBJ databases">
        <title>Genome Sequencing of Bee-Associated Microbes.</title>
        <authorList>
            <person name="Dunlap C."/>
        </authorList>
    </citation>
    <scope>NUCLEOTIDE SEQUENCE [LARGE SCALE GENOMIC DNA]</scope>
    <source>
        <strain evidence="7 10">NRRL B-23120</strain>
    </source>
</reference>
<dbReference type="CDD" id="cd17536">
    <property type="entry name" value="REC_YesN-like"/>
    <property type="match status" value="1"/>
</dbReference>
<evidence type="ECO:0000259" key="6">
    <source>
        <dbReference type="PROSITE" id="PS50110"/>
    </source>
</evidence>
<organism evidence="8 9">
    <name type="scientific">Paenibacillus chitinolyticus</name>
    <dbReference type="NCBI Taxonomy" id="79263"/>
    <lineage>
        <taxon>Bacteria</taxon>
        <taxon>Bacillati</taxon>
        <taxon>Bacillota</taxon>
        <taxon>Bacilli</taxon>
        <taxon>Bacillales</taxon>
        <taxon>Paenibacillaceae</taxon>
        <taxon>Paenibacillus</taxon>
    </lineage>
</organism>
<keyword evidence="2 8" id="KW-0238">DNA-binding</keyword>
<evidence type="ECO:0000256" key="4">
    <source>
        <dbReference type="PROSITE-ProRule" id="PRU00169"/>
    </source>
</evidence>
<dbReference type="PROSITE" id="PS00041">
    <property type="entry name" value="HTH_ARAC_FAMILY_1"/>
    <property type="match status" value="1"/>
</dbReference>
<dbReference type="GO" id="GO:0000160">
    <property type="term" value="P:phosphorelay signal transduction system"/>
    <property type="evidence" value="ECO:0007669"/>
    <property type="project" value="InterPro"/>
</dbReference>
<sequence>MHLLIVDDEPIIRKGLVKMAELYPFEFAGIHTAASGTAALEIIREHEIDLVFTDIRMPKMDGLELCRIIHEQYSHIPCIVISGFGDFSYAQKCLFYGVKHYLLKPVTAPDLHEVLADFMKNRVKGFVALSDCVDVIEQMEQLVWNLEEDRLRTLIGEWKQNCMSSGMNLLQLRQLIKECMALLLKRLQARGLPVKNEWEDKRCVSKDQIFEEMQTRLGDIMEKLLQQRSGTYKNLLDEVKTYIDTHLAEEITLDEVAEMAGFTPTYFSSMFKKMTNETFVKYRIKKRMEKAQQLLAIPHIRIVDVAAKVGYEDYPHFTKMFKKTTGYSPSEYRQQLGIK</sequence>
<keyword evidence="3" id="KW-0804">Transcription</keyword>
<feature type="domain" description="Response regulatory" evidence="6">
    <location>
        <begin position="2"/>
        <end position="119"/>
    </location>
</feature>
<reference evidence="8 9" key="1">
    <citation type="submission" date="2018-01" db="EMBL/GenBank/DDBJ databases">
        <title>The whole genome sequencing and assembly of Paenibacillus chitinolyticus KCCM 41400 strain.</title>
        <authorList>
            <person name="Kim J.-Y."/>
            <person name="Park M.-K."/>
            <person name="Lee Y.-J."/>
            <person name="Yi H."/>
            <person name="Bahn Y.-S."/>
            <person name="Kim J.F."/>
            <person name="Lee D.-W."/>
        </authorList>
    </citation>
    <scope>NUCLEOTIDE SEQUENCE [LARGE SCALE GENOMIC DNA]</scope>
    <source>
        <strain evidence="8 9">KCCM 41400</strain>
    </source>
</reference>
<dbReference type="PROSITE" id="PS50110">
    <property type="entry name" value="RESPONSE_REGULATORY"/>
    <property type="match status" value="1"/>
</dbReference>
<dbReference type="EMBL" id="JAMDMJ010000001">
    <property type="protein sequence ID" value="MCY9594321.1"/>
    <property type="molecule type" value="Genomic_DNA"/>
</dbReference>
<dbReference type="Proteomes" id="UP001527202">
    <property type="component" value="Unassembled WGS sequence"/>
</dbReference>
<dbReference type="GeneID" id="95375606"/>
<feature type="domain" description="HTH araC/xylS-type" evidence="5">
    <location>
        <begin position="237"/>
        <end position="335"/>
    </location>
</feature>
<protein>
    <submittedName>
        <fullName evidence="7 8">Response regulator</fullName>
    </submittedName>
</protein>
<keyword evidence="4" id="KW-0597">Phosphoprotein</keyword>
<name>A0A410WVZ9_9BACL</name>
<dbReference type="Gene3D" id="1.10.10.60">
    <property type="entry name" value="Homeodomain-like"/>
    <property type="match status" value="2"/>
</dbReference>
<evidence type="ECO:0000256" key="3">
    <source>
        <dbReference type="ARBA" id="ARBA00023163"/>
    </source>
</evidence>
<dbReference type="KEGG" id="pchi:PC41400_12375"/>
<dbReference type="SMART" id="SM00342">
    <property type="entry name" value="HTH_ARAC"/>
    <property type="match status" value="1"/>
</dbReference>